<sequence>MFHKSNSCKPCKPGFIKYSEIPFLCYHSQSEAKNLFASKSYCESLNGFLFRPKTKIERIFFAQKFPSKVAFVDSTITAAGQLYKWPDGSTAVGFDNGQPDYYLGIEFALMIRSNGYFNDVQFNDIFDLTILLVQVLAI</sequence>
<organism evidence="1 2">
    <name type="scientific">Brachionus calyciflorus</name>
    <dbReference type="NCBI Taxonomy" id="104777"/>
    <lineage>
        <taxon>Eukaryota</taxon>
        <taxon>Metazoa</taxon>
        <taxon>Spiralia</taxon>
        <taxon>Gnathifera</taxon>
        <taxon>Rotifera</taxon>
        <taxon>Eurotatoria</taxon>
        <taxon>Monogononta</taxon>
        <taxon>Pseudotrocha</taxon>
        <taxon>Ploima</taxon>
        <taxon>Brachionidae</taxon>
        <taxon>Brachionus</taxon>
    </lineage>
</organism>
<dbReference type="EMBL" id="CAJNOC010000089">
    <property type="protein sequence ID" value="CAF0714010.1"/>
    <property type="molecule type" value="Genomic_DNA"/>
</dbReference>
<reference evidence="1" key="1">
    <citation type="submission" date="2021-02" db="EMBL/GenBank/DDBJ databases">
        <authorList>
            <person name="Nowell W R."/>
        </authorList>
    </citation>
    <scope>NUCLEOTIDE SEQUENCE</scope>
    <source>
        <strain evidence="1">Ploen Becks lab</strain>
    </source>
</reference>
<evidence type="ECO:0000313" key="2">
    <source>
        <dbReference type="Proteomes" id="UP000663879"/>
    </source>
</evidence>
<dbReference type="InterPro" id="IPR016187">
    <property type="entry name" value="CTDL_fold"/>
</dbReference>
<dbReference type="InterPro" id="IPR016186">
    <property type="entry name" value="C-type_lectin-like/link_sf"/>
</dbReference>
<evidence type="ECO:0008006" key="3">
    <source>
        <dbReference type="Google" id="ProtNLM"/>
    </source>
</evidence>
<dbReference type="AlphaFoldDB" id="A0A813M6B5"/>
<gene>
    <name evidence="1" type="ORF">OXX778_LOCUS1413</name>
</gene>
<dbReference type="CDD" id="cd00037">
    <property type="entry name" value="CLECT"/>
    <property type="match status" value="1"/>
</dbReference>
<protein>
    <recommendedName>
        <fullName evidence="3">C-type lectin domain-containing protein</fullName>
    </recommendedName>
</protein>
<comment type="caution">
    <text evidence="1">The sequence shown here is derived from an EMBL/GenBank/DDBJ whole genome shotgun (WGS) entry which is preliminary data.</text>
</comment>
<proteinExistence type="predicted"/>
<dbReference type="SUPFAM" id="SSF56436">
    <property type="entry name" value="C-type lectin-like"/>
    <property type="match status" value="1"/>
</dbReference>
<dbReference type="Proteomes" id="UP000663879">
    <property type="component" value="Unassembled WGS sequence"/>
</dbReference>
<accession>A0A813M6B5</accession>
<keyword evidence="2" id="KW-1185">Reference proteome</keyword>
<name>A0A813M6B5_9BILA</name>
<evidence type="ECO:0000313" key="1">
    <source>
        <dbReference type="EMBL" id="CAF0714010.1"/>
    </source>
</evidence>
<dbReference type="OrthoDB" id="10204031at2759"/>
<dbReference type="Gene3D" id="3.10.100.10">
    <property type="entry name" value="Mannose-Binding Protein A, subunit A"/>
    <property type="match status" value="1"/>
</dbReference>